<sequence length="231" mass="24009">MDGSAAVDLEGLSRSGRVAALRSRMAALGSEQTPEVATTPGEDAVEVPSELSSVLPGGGLPRRQVMSLSNSPALAVEIISHITAAGGHVAVVGWSELLLAQVSEKGDLSRVVTIPDPGADPWSITGVLVEGMDVVFHHGPPVELSPARARPILARVRAGQAALVTVDARLPGTALKMDAHVVHYHGIGRGTGRIRGVDIAVRTEAKGLRPMSTTITCGQRGKKSRPKLRAV</sequence>
<comment type="caution">
    <text evidence="1">The sequence shown here is derived from an EMBL/GenBank/DDBJ whole genome shotgun (WGS) entry which is preliminary data.</text>
</comment>
<gene>
    <name evidence="1" type="ORF">CAT723_02050</name>
</gene>
<dbReference type="Proteomes" id="UP001054925">
    <property type="component" value="Unassembled WGS sequence"/>
</dbReference>
<dbReference type="AlphaFoldDB" id="A0AAV5G3W7"/>
<accession>A0AAV5G3W7</accession>
<dbReference type="EMBL" id="BQKK01000001">
    <property type="protein sequence ID" value="GJN41726.1"/>
    <property type="molecule type" value="Genomic_DNA"/>
</dbReference>
<protein>
    <submittedName>
        <fullName evidence="1">Uncharacterized protein</fullName>
    </submittedName>
</protein>
<name>A0AAV5G3W7_CORAM</name>
<organism evidence="1 2">
    <name type="scientific">Corynebacterium ammoniagenes</name>
    <name type="common">Brevibacterium ammoniagenes</name>
    <dbReference type="NCBI Taxonomy" id="1697"/>
    <lineage>
        <taxon>Bacteria</taxon>
        <taxon>Bacillati</taxon>
        <taxon>Actinomycetota</taxon>
        <taxon>Actinomycetes</taxon>
        <taxon>Mycobacteriales</taxon>
        <taxon>Corynebacteriaceae</taxon>
        <taxon>Corynebacterium</taxon>
    </lineage>
</organism>
<evidence type="ECO:0000313" key="2">
    <source>
        <dbReference type="Proteomes" id="UP001054925"/>
    </source>
</evidence>
<evidence type="ECO:0000313" key="1">
    <source>
        <dbReference type="EMBL" id="GJN41726.1"/>
    </source>
</evidence>
<proteinExistence type="predicted"/>
<reference evidence="1" key="1">
    <citation type="submission" date="2021-12" db="EMBL/GenBank/DDBJ databases">
        <title>Draft genome sequence of Corynebacterium ammoniagenes strain T-723.</title>
        <authorList>
            <person name="Matsuzawa M."/>
            <person name="Hiratani M."/>
            <person name="Abe I."/>
            <person name="Tsuji Y."/>
            <person name="Nakamura J."/>
        </authorList>
    </citation>
    <scope>NUCLEOTIDE SEQUENCE</scope>
    <source>
        <strain evidence="1">T-723</strain>
    </source>
</reference>